<dbReference type="InterPro" id="IPR050571">
    <property type="entry name" value="Class-IV_PLP-Dep_Aminotrnsfr"/>
</dbReference>
<evidence type="ECO:0000256" key="2">
    <source>
        <dbReference type="ARBA" id="ARBA00009320"/>
    </source>
</evidence>
<dbReference type="Gene3D" id="3.20.10.10">
    <property type="entry name" value="D-amino Acid Aminotransferase, subunit A, domain 2"/>
    <property type="match status" value="1"/>
</dbReference>
<keyword evidence="4" id="KW-0032">Aminotransferase</keyword>
<dbReference type="GO" id="GO:0046394">
    <property type="term" value="P:carboxylic acid biosynthetic process"/>
    <property type="evidence" value="ECO:0007669"/>
    <property type="project" value="UniProtKB-ARBA"/>
</dbReference>
<dbReference type="FunFam" id="3.20.10.10:FF:000002">
    <property type="entry name" value="D-alanine aminotransferase"/>
    <property type="match status" value="1"/>
</dbReference>
<dbReference type="EMBL" id="AUZZ01007591">
    <property type="protein sequence ID" value="EQD41691.1"/>
    <property type="molecule type" value="Genomic_DNA"/>
</dbReference>
<dbReference type="InterPro" id="IPR001544">
    <property type="entry name" value="Aminotrans_IV"/>
</dbReference>
<dbReference type="SUPFAM" id="SSF56752">
    <property type="entry name" value="D-aminoacid aminotransferase-like PLP-dependent enzymes"/>
    <property type="match status" value="1"/>
</dbReference>
<feature type="non-terminal residue" evidence="4">
    <location>
        <position position="1"/>
    </location>
</feature>
<reference evidence="4" key="2">
    <citation type="journal article" date="2014" name="ISME J.">
        <title>Microbial stratification in low pH oxic and suboxic macroscopic growths along an acid mine drainage.</title>
        <authorList>
            <person name="Mendez-Garcia C."/>
            <person name="Mesa V."/>
            <person name="Sprenger R.R."/>
            <person name="Richter M."/>
            <person name="Diez M.S."/>
            <person name="Solano J."/>
            <person name="Bargiela R."/>
            <person name="Golyshina O.V."/>
            <person name="Manteca A."/>
            <person name="Ramos J.L."/>
            <person name="Gallego J.R."/>
            <person name="Llorente I."/>
            <person name="Martins Dos Santos V.A."/>
            <person name="Jensen O.N."/>
            <person name="Pelaez A.I."/>
            <person name="Sanchez J."/>
            <person name="Ferrer M."/>
        </authorList>
    </citation>
    <scope>NUCLEOTIDE SEQUENCE</scope>
</reference>
<dbReference type="GO" id="GO:0008652">
    <property type="term" value="P:amino acid biosynthetic process"/>
    <property type="evidence" value="ECO:0007669"/>
    <property type="project" value="UniProtKB-ARBA"/>
</dbReference>
<keyword evidence="4" id="KW-0808">Transferase</keyword>
<proteinExistence type="inferred from homology"/>
<evidence type="ECO:0000256" key="1">
    <source>
        <dbReference type="ARBA" id="ARBA00001933"/>
    </source>
</evidence>
<protein>
    <submittedName>
        <fullName evidence="4">Branched-chain amino acid aminotransferase</fullName>
    </submittedName>
</protein>
<name>T0Z168_9ZZZZ</name>
<dbReference type="InterPro" id="IPR043132">
    <property type="entry name" value="BCAT-like_C"/>
</dbReference>
<dbReference type="PANTHER" id="PTHR42743:SF11">
    <property type="entry name" value="AMINODEOXYCHORISMATE LYASE"/>
    <property type="match status" value="1"/>
</dbReference>
<dbReference type="PANTHER" id="PTHR42743">
    <property type="entry name" value="AMINO-ACID AMINOTRANSFERASE"/>
    <property type="match status" value="1"/>
</dbReference>
<dbReference type="CDD" id="cd00449">
    <property type="entry name" value="PLPDE_IV"/>
    <property type="match status" value="1"/>
</dbReference>
<dbReference type="InterPro" id="IPR036038">
    <property type="entry name" value="Aminotransferase-like"/>
</dbReference>
<dbReference type="Pfam" id="PF01063">
    <property type="entry name" value="Aminotran_4"/>
    <property type="match status" value="1"/>
</dbReference>
<dbReference type="AlphaFoldDB" id="T0Z168"/>
<dbReference type="InterPro" id="IPR018300">
    <property type="entry name" value="Aminotrans_IV_CS"/>
</dbReference>
<comment type="similarity">
    <text evidence="2">Belongs to the class-IV pyridoxal-phosphate-dependent aminotransferase family.</text>
</comment>
<accession>T0Z168</accession>
<comment type="cofactor">
    <cofactor evidence="1">
        <name>pyridoxal 5'-phosphate</name>
        <dbReference type="ChEBI" id="CHEBI:597326"/>
    </cofactor>
</comment>
<sequence>AILLDTNGYVAEGTGENVFLVRDGILYTPGPPSEILMGVTRDSVLRIARDLGLECVERLISVNELLTADEVFFSGTYAEVAPVREIGRHQVGNGKTGPVTREIVTRYMRIVHGEDPNYGDWLTPVPAASKASPPVARARR</sequence>
<organism evidence="4">
    <name type="scientific">mine drainage metagenome</name>
    <dbReference type="NCBI Taxonomy" id="410659"/>
    <lineage>
        <taxon>unclassified sequences</taxon>
        <taxon>metagenomes</taxon>
        <taxon>ecological metagenomes</taxon>
    </lineage>
</organism>
<evidence type="ECO:0000313" key="4">
    <source>
        <dbReference type="EMBL" id="EQD41691.1"/>
    </source>
</evidence>
<keyword evidence="3" id="KW-0663">Pyridoxal phosphate</keyword>
<dbReference type="GO" id="GO:0008483">
    <property type="term" value="F:transaminase activity"/>
    <property type="evidence" value="ECO:0007669"/>
    <property type="project" value="UniProtKB-KW"/>
</dbReference>
<evidence type="ECO:0000256" key="3">
    <source>
        <dbReference type="ARBA" id="ARBA00022898"/>
    </source>
</evidence>
<comment type="caution">
    <text evidence="4">The sequence shown here is derived from an EMBL/GenBank/DDBJ whole genome shotgun (WGS) entry which is preliminary data.</text>
</comment>
<dbReference type="PROSITE" id="PS00770">
    <property type="entry name" value="AA_TRANSFER_CLASS_4"/>
    <property type="match status" value="1"/>
</dbReference>
<gene>
    <name evidence="4" type="ORF">B2A_10537</name>
</gene>
<reference evidence="4" key="1">
    <citation type="submission" date="2013-08" db="EMBL/GenBank/DDBJ databases">
        <authorList>
            <person name="Mendez C."/>
            <person name="Richter M."/>
            <person name="Ferrer M."/>
            <person name="Sanchez J."/>
        </authorList>
    </citation>
    <scope>NUCLEOTIDE SEQUENCE</scope>
</reference>